<dbReference type="EMBL" id="AVOT02003945">
    <property type="protein sequence ID" value="MBW0474998.1"/>
    <property type="molecule type" value="Genomic_DNA"/>
</dbReference>
<dbReference type="AlphaFoldDB" id="A0A9Q3GPA0"/>
<proteinExistence type="predicted"/>
<feature type="region of interest" description="Disordered" evidence="1">
    <location>
        <begin position="76"/>
        <end position="96"/>
    </location>
</feature>
<organism evidence="2 3">
    <name type="scientific">Austropuccinia psidii MF-1</name>
    <dbReference type="NCBI Taxonomy" id="1389203"/>
    <lineage>
        <taxon>Eukaryota</taxon>
        <taxon>Fungi</taxon>
        <taxon>Dikarya</taxon>
        <taxon>Basidiomycota</taxon>
        <taxon>Pucciniomycotina</taxon>
        <taxon>Pucciniomycetes</taxon>
        <taxon>Pucciniales</taxon>
        <taxon>Sphaerophragmiaceae</taxon>
        <taxon>Austropuccinia</taxon>
    </lineage>
</organism>
<dbReference type="Proteomes" id="UP000765509">
    <property type="component" value="Unassembled WGS sequence"/>
</dbReference>
<evidence type="ECO:0000256" key="1">
    <source>
        <dbReference type="SAM" id="MobiDB-lite"/>
    </source>
</evidence>
<evidence type="ECO:0000313" key="3">
    <source>
        <dbReference type="Proteomes" id="UP000765509"/>
    </source>
</evidence>
<name>A0A9Q3GPA0_9BASI</name>
<sequence>MEHKNFNLASHWEELGARCKKICHREMSFKELMEIAKCLNPNRKFKLLEKGEAKIRDNLAKSQNIVEQWSQKEHILTTSGSQGVGKPKSPVASHHP</sequence>
<reference evidence="2" key="1">
    <citation type="submission" date="2021-03" db="EMBL/GenBank/DDBJ databases">
        <title>Draft genome sequence of rust myrtle Austropuccinia psidii MF-1, a brazilian biotype.</title>
        <authorList>
            <person name="Quecine M.C."/>
            <person name="Pachon D.M.R."/>
            <person name="Bonatelli M.L."/>
            <person name="Correr F.H."/>
            <person name="Franceschini L.M."/>
            <person name="Leite T.F."/>
            <person name="Margarido G.R.A."/>
            <person name="Almeida C.A."/>
            <person name="Ferrarezi J.A."/>
            <person name="Labate C.A."/>
        </authorList>
    </citation>
    <scope>NUCLEOTIDE SEQUENCE</scope>
    <source>
        <strain evidence="2">MF-1</strain>
    </source>
</reference>
<accession>A0A9Q3GPA0</accession>
<gene>
    <name evidence="2" type="ORF">O181_014713</name>
</gene>
<keyword evidence="3" id="KW-1185">Reference proteome</keyword>
<comment type="caution">
    <text evidence="2">The sequence shown here is derived from an EMBL/GenBank/DDBJ whole genome shotgun (WGS) entry which is preliminary data.</text>
</comment>
<evidence type="ECO:0000313" key="2">
    <source>
        <dbReference type="EMBL" id="MBW0474998.1"/>
    </source>
</evidence>
<protein>
    <submittedName>
        <fullName evidence="2">Uncharacterized protein</fullName>
    </submittedName>
</protein>